<keyword evidence="4" id="KW-0249">Electron transport</keyword>
<dbReference type="EMBL" id="JANUGV010000006">
    <property type="protein sequence ID" value="MCS0610270.1"/>
    <property type="molecule type" value="Genomic_DNA"/>
</dbReference>
<reference evidence="9 10" key="1">
    <citation type="submission" date="2022-08" db="EMBL/GenBank/DDBJ databases">
        <title>Reclassification of Massilia species as members of the genera Telluria, Duganella, Pseudoduganella, Mokoshia gen. nov. and Zemynaea gen. nov. using orthogonal and non-orthogonal genome-based approaches.</title>
        <authorList>
            <person name="Bowman J.P."/>
        </authorList>
    </citation>
    <scope>NUCLEOTIDE SEQUENCE [LARGE SCALE GENOMIC DNA]</scope>
    <source>
        <strain evidence="9 10">JCM 31607</strain>
    </source>
</reference>
<proteinExistence type="predicted"/>
<dbReference type="SUPFAM" id="SSF54862">
    <property type="entry name" value="4Fe-4S ferredoxins"/>
    <property type="match status" value="1"/>
</dbReference>
<dbReference type="Gene3D" id="1.10.1060.10">
    <property type="entry name" value="Alpha-helical ferredoxin"/>
    <property type="match status" value="1"/>
</dbReference>
<dbReference type="Pfam" id="PF13746">
    <property type="entry name" value="Fer4_18"/>
    <property type="match status" value="1"/>
</dbReference>
<feature type="transmembrane region" description="Helical" evidence="7">
    <location>
        <begin position="83"/>
        <end position="112"/>
    </location>
</feature>
<keyword evidence="10" id="KW-1185">Reference proteome</keyword>
<keyword evidence="3" id="KW-0479">Metal-binding</keyword>
<protein>
    <submittedName>
        <fullName evidence="9">Cytochrome c oxidase accessory protein CcoG</fullName>
    </submittedName>
</protein>
<dbReference type="InterPro" id="IPR014116">
    <property type="entry name" value="Cyt_c_oxidase_cbb3_FixG"/>
</dbReference>
<keyword evidence="7" id="KW-0812">Transmembrane</keyword>
<comment type="caution">
    <text evidence="9">The sequence shown here is derived from an EMBL/GenBank/DDBJ whole genome shotgun (WGS) entry which is preliminary data.</text>
</comment>
<gene>
    <name evidence="9" type="primary">ccoG</name>
    <name evidence="9" type="ORF">NX773_19055</name>
</gene>
<name>A0ABT2BP31_9BURK</name>
<keyword evidence="5" id="KW-0408">Iron</keyword>
<dbReference type="Pfam" id="PF12801">
    <property type="entry name" value="Fer4_5"/>
    <property type="match status" value="1"/>
</dbReference>
<feature type="domain" description="4Fe-4S ferredoxin-type" evidence="8">
    <location>
        <begin position="267"/>
        <end position="295"/>
    </location>
</feature>
<evidence type="ECO:0000313" key="10">
    <source>
        <dbReference type="Proteomes" id="UP001205861"/>
    </source>
</evidence>
<keyword evidence="7" id="KW-1133">Transmembrane helix</keyword>
<dbReference type="NCBIfam" id="TIGR02745">
    <property type="entry name" value="ccoG_rdxA_fixG"/>
    <property type="match status" value="1"/>
</dbReference>
<feature type="transmembrane region" description="Helical" evidence="7">
    <location>
        <begin position="169"/>
        <end position="186"/>
    </location>
</feature>
<evidence type="ECO:0000256" key="5">
    <source>
        <dbReference type="ARBA" id="ARBA00023004"/>
    </source>
</evidence>
<dbReference type="Gene3D" id="2.60.40.10">
    <property type="entry name" value="Immunoglobulins"/>
    <property type="match status" value="1"/>
</dbReference>
<evidence type="ECO:0000256" key="3">
    <source>
        <dbReference type="ARBA" id="ARBA00022723"/>
    </source>
</evidence>
<dbReference type="InterPro" id="IPR017900">
    <property type="entry name" value="4Fe4S_Fe_S_CS"/>
</dbReference>
<dbReference type="InterPro" id="IPR051684">
    <property type="entry name" value="Electron_Trans/Redox"/>
</dbReference>
<feature type="transmembrane region" description="Helical" evidence="7">
    <location>
        <begin position="350"/>
        <end position="370"/>
    </location>
</feature>
<organism evidence="9 10">
    <name type="scientific">Massilia solisilvae</name>
    <dbReference type="NCBI Taxonomy" id="1811225"/>
    <lineage>
        <taxon>Bacteria</taxon>
        <taxon>Pseudomonadati</taxon>
        <taxon>Pseudomonadota</taxon>
        <taxon>Betaproteobacteria</taxon>
        <taxon>Burkholderiales</taxon>
        <taxon>Oxalobacteraceae</taxon>
        <taxon>Telluria group</taxon>
        <taxon>Massilia</taxon>
    </lineage>
</organism>
<sequence>MDVQDKSGLQAAPQAHAASTGAKIVELELYTSQQKIYPRTSTGWFASWRWAMVWFTQLLFYGAPWLTWNGRQAVLFDLVHRKFYIFGVVLWPQDFIYLAILLMLSALSLFLFTAVGGRLFCGYACPQTVYTEMFMWVERKIEGERAARIRLDQSPWGLRKLGIKGAKQGAWIAMALATGFTFVGYFTPIHTLAHEVASLTLGPWETFWVLFYSFATWGNAGYMREQVCKYMCPYARFQSAMFDKDTLIITYDAQRGEPRGARGKKVDPKAAGLGDCIDCGLCVQVCPTGIDIRKGLQYECIGCAGCIDVCNDVMTKMGYPKGLVRYTTQNAMAAGWARKQVWSRVLRPRVLVYTTILLSVAVAAGLSLALRQPLKVDVLRDRGMPRIMDNEAVENVYRLQVMNTDERDHTYTVSVEGPAGMALASEPVISVPSTTTRAVPVRVQWAAPPNADKSQRIEFKVRDTVDESIEVEEKAVFIMPPR</sequence>
<evidence type="ECO:0000256" key="6">
    <source>
        <dbReference type="ARBA" id="ARBA00023014"/>
    </source>
</evidence>
<evidence type="ECO:0000313" key="9">
    <source>
        <dbReference type="EMBL" id="MCS0610270.1"/>
    </source>
</evidence>
<dbReference type="Proteomes" id="UP001205861">
    <property type="component" value="Unassembled WGS sequence"/>
</dbReference>
<dbReference type="InterPro" id="IPR017896">
    <property type="entry name" value="4Fe4S_Fe-S-bd"/>
</dbReference>
<evidence type="ECO:0000256" key="7">
    <source>
        <dbReference type="SAM" id="Phobius"/>
    </source>
</evidence>
<keyword evidence="7" id="KW-0472">Membrane</keyword>
<dbReference type="InterPro" id="IPR013783">
    <property type="entry name" value="Ig-like_fold"/>
</dbReference>
<evidence type="ECO:0000256" key="4">
    <source>
        <dbReference type="ARBA" id="ARBA00022982"/>
    </source>
</evidence>
<feature type="transmembrane region" description="Helical" evidence="7">
    <location>
        <begin position="206"/>
        <end position="223"/>
    </location>
</feature>
<feature type="transmembrane region" description="Helical" evidence="7">
    <location>
        <begin position="43"/>
        <end position="63"/>
    </location>
</feature>
<dbReference type="Pfam" id="PF11614">
    <property type="entry name" value="FixG_C"/>
    <property type="match status" value="1"/>
</dbReference>
<dbReference type="PANTHER" id="PTHR30176">
    <property type="entry name" value="FERREDOXIN-TYPE PROTEIN NAPH"/>
    <property type="match status" value="1"/>
</dbReference>
<evidence type="ECO:0000256" key="1">
    <source>
        <dbReference type="ARBA" id="ARBA00022448"/>
    </source>
</evidence>
<dbReference type="InterPro" id="IPR032879">
    <property type="entry name" value="FixG_C"/>
</dbReference>
<dbReference type="InterPro" id="IPR009051">
    <property type="entry name" value="Helical_ferredxn"/>
</dbReference>
<dbReference type="PROSITE" id="PS51379">
    <property type="entry name" value="4FE4S_FER_2"/>
    <property type="match status" value="1"/>
</dbReference>
<keyword evidence="6" id="KW-0411">Iron-sulfur</keyword>
<evidence type="ECO:0000256" key="2">
    <source>
        <dbReference type="ARBA" id="ARBA00022485"/>
    </source>
</evidence>
<keyword evidence="2" id="KW-0004">4Fe-4S</keyword>
<dbReference type="PANTHER" id="PTHR30176:SF3">
    <property type="entry name" value="FERREDOXIN-TYPE PROTEIN NAPH"/>
    <property type="match status" value="1"/>
</dbReference>
<keyword evidence="1" id="KW-0813">Transport</keyword>
<dbReference type="PROSITE" id="PS00198">
    <property type="entry name" value="4FE4S_FER_1"/>
    <property type="match status" value="1"/>
</dbReference>
<dbReference type="RefSeq" id="WP_258857869.1">
    <property type="nucleotide sequence ID" value="NZ_JANUGV010000006.1"/>
</dbReference>
<accession>A0ABT2BP31</accession>
<evidence type="ECO:0000259" key="8">
    <source>
        <dbReference type="PROSITE" id="PS51379"/>
    </source>
</evidence>